<evidence type="ECO:0000313" key="2">
    <source>
        <dbReference type="Proteomes" id="UP000239007"/>
    </source>
</evidence>
<dbReference type="Proteomes" id="UP000239007">
    <property type="component" value="Unassembled WGS sequence"/>
</dbReference>
<sequence>MKLDFKYQLINDDNIIKVNVDPQPDWDEFEQFVDLFLENEGVTRISQDLGMDRHQVRYRKGDKQFILQYEHYSNSIWIERDF</sequence>
<evidence type="ECO:0000313" key="1">
    <source>
        <dbReference type="EMBL" id="PQJ53000.1"/>
    </source>
</evidence>
<gene>
    <name evidence="1" type="ORF">BTO11_04565</name>
</gene>
<dbReference type="Pfam" id="PF12305">
    <property type="entry name" value="DUF3630"/>
    <property type="match status" value="1"/>
</dbReference>
<proteinExistence type="predicted"/>
<accession>A0A2S7UUQ1</accession>
<dbReference type="InterPro" id="IPR022080">
    <property type="entry name" value="DUF3630"/>
</dbReference>
<protein>
    <recommendedName>
        <fullName evidence="3">DUF3630 domain-containing protein</fullName>
    </recommendedName>
</protein>
<evidence type="ECO:0008006" key="3">
    <source>
        <dbReference type="Google" id="ProtNLM"/>
    </source>
</evidence>
<dbReference type="RefSeq" id="WP_105051474.1">
    <property type="nucleotide sequence ID" value="NZ_BMYG01000008.1"/>
</dbReference>
<dbReference type="EMBL" id="MSCH01000003">
    <property type="protein sequence ID" value="PQJ53000.1"/>
    <property type="molecule type" value="Genomic_DNA"/>
</dbReference>
<name>A0A2S7UUQ1_9GAMM</name>
<dbReference type="AlphaFoldDB" id="A0A2S7UUQ1"/>
<keyword evidence="2" id="KW-1185">Reference proteome</keyword>
<organism evidence="1 2">
    <name type="scientific">Psychrosphaera saromensis</name>
    <dbReference type="NCBI Taxonomy" id="716813"/>
    <lineage>
        <taxon>Bacteria</taxon>
        <taxon>Pseudomonadati</taxon>
        <taxon>Pseudomonadota</taxon>
        <taxon>Gammaproteobacteria</taxon>
        <taxon>Alteromonadales</taxon>
        <taxon>Pseudoalteromonadaceae</taxon>
        <taxon>Psychrosphaera</taxon>
    </lineage>
</organism>
<dbReference type="OrthoDB" id="6389032at2"/>
<comment type="caution">
    <text evidence="1">The sequence shown here is derived from an EMBL/GenBank/DDBJ whole genome shotgun (WGS) entry which is preliminary data.</text>
</comment>
<reference evidence="1 2" key="1">
    <citation type="submission" date="2016-12" db="EMBL/GenBank/DDBJ databases">
        <title>Diversity of luminous bacteria.</title>
        <authorList>
            <person name="Yoshizawa S."/>
            <person name="Kogure K."/>
        </authorList>
    </citation>
    <scope>NUCLEOTIDE SEQUENCE [LARGE SCALE GENOMIC DNA]</scope>
    <source>
        <strain evidence="1 2">SA4-48</strain>
    </source>
</reference>